<evidence type="ECO:0000259" key="6">
    <source>
        <dbReference type="Pfam" id="PF11262"/>
    </source>
</evidence>
<feature type="compositionally biased region" description="Polar residues" evidence="5">
    <location>
        <begin position="1818"/>
        <end position="1827"/>
    </location>
</feature>
<feature type="domain" description="THO complex subunit 2 N-terminal" evidence="8">
    <location>
        <begin position="152"/>
        <end position="869"/>
    </location>
</feature>
<feature type="compositionally biased region" description="Basic residues" evidence="5">
    <location>
        <begin position="1916"/>
        <end position="1927"/>
    </location>
</feature>
<feature type="compositionally biased region" description="Basic and acidic residues" evidence="5">
    <location>
        <begin position="9"/>
        <end position="35"/>
    </location>
</feature>
<feature type="compositionally biased region" description="Basic and acidic residues" evidence="5">
    <location>
        <begin position="1791"/>
        <end position="1806"/>
    </location>
</feature>
<dbReference type="GO" id="GO:0006406">
    <property type="term" value="P:mRNA export from nucleus"/>
    <property type="evidence" value="ECO:0007669"/>
    <property type="project" value="InterPro"/>
</dbReference>
<dbReference type="InterPro" id="IPR040007">
    <property type="entry name" value="Tho2"/>
</dbReference>
<feature type="region of interest" description="Disordered" evidence="5">
    <location>
        <begin position="565"/>
        <end position="606"/>
    </location>
</feature>
<feature type="compositionally biased region" description="Basic and acidic residues" evidence="5">
    <location>
        <begin position="1998"/>
        <end position="2007"/>
    </location>
</feature>
<feature type="compositionally biased region" description="Basic and acidic residues" evidence="5">
    <location>
        <begin position="2423"/>
        <end position="2432"/>
    </location>
</feature>
<comment type="caution">
    <text evidence="9">The sequence shown here is derived from an EMBL/GenBank/DDBJ whole genome shotgun (WGS) entry which is preliminary data.</text>
</comment>
<feature type="compositionally biased region" description="Pro residues" evidence="5">
    <location>
        <begin position="2063"/>
        <end position="2078"/>
    </location>
</feature>
<dbReference type="Proteomes" id="UP000226431">
    <property type="component" value="Unassembled WGS sequence"/>
</dbReference>
<feature type="compositionally biased region" description="Gly residues" evidence="5">
    <location>
        <begin position="2033"/>
        <end position="2047"/>
    </location>
</feature>
<feature type="compositionally biased region" description="Low complexity" evidence="5">
    <location>
        <begin position="2121"/>
        <end position="2131"/>
    </location>
</feature>
<feature type="compositionally biased region" description="Pro residues" evidence="5">
    <location>
        <begin position="1588"/>
        <end position="1599"/>
    </location>
</feature>
<feature type="compositionally biased region" description="Polar residues" evidence="5">
    <location>
        <begin position="2216"/>
        <end position="2231"/>
    </location>
</feature>
<feature type="compositionally biased region" description="Basic and acidic residues" evidence="5">
    <location>
        <begin position="2363"/>
        <end position="2375"/>
    </location>
</feature>
<evidence type="ECO:0000313" key="10">
    <source>
        <dbReference type="Proteomes" id="UP000226431"/>
    </source>
</evidence>
<dbReference type="InterPro" id="IPR021726">
    <property type="entry name" value="THO_THOC2_N"/>
</dbReference>
<feature type="compositionally biased region" description="Polar residues" evidence="5">
    <location>
        <begin position="1837"/>
        <end position="1853"/>
    </location>
</feature>
<proteinExistence type="inferred from homology"/>
<dbReference type="InterPro" id="IPR032302">
    <property type="entry name" value="THOC2_N"/>
</dbReference>
<evidence type="ECO:0000256" key="4">
    <source>
        <dbReference type="ARBA" id="ARBA00023242"/>
    </source>
</evidence>
<feature type="compositionally biased region" description="Low complexity" evidence="5">
    <location>
        <begin position="1600"/>
        <end position="1623"/>
    </location>
</feature>
<evidence type="ECO:0000256" key="3">
    <source>
        <dbReference type="ARBA" id="ARBA00019596"/>
    </source>
</evidence>
<feature type="region of interest" description="Disordered" evidence="5">
    <location>
        <begin position="1569"/>
        <end position="2432"/>
    </location>
</feature>
<feature type="compositionally biased region" description="Basic and acidic residues" evidence="5">
    <location>
        <begin position="1752"/>
        <end position="1764"/>
    </location>
</feature>
<dbReference type="Pfam" id="PF16134">
    <property type="entry name" value="THOC2_N"/>
    <property type="match status" value="1"/>
</dbReference>
<dbReference type="GO" id="GO:0000445">
    <property type="term" value="C:THO complex part of transcription export complex"/>
    <property type="evidence" value="ECO:0007669"/>
    <property type="project" value="TreeGrafter"/>
</dbReference>
<accession>A0A2C5YRR1</accession>
<feature type="compositionally biased region" description="Basic and acidic residues" evidence="5">
    <location>
        <begin position="2288"/>
        <end position="2343"/>
    </location>
</feature>
<sequence length="2432" mass="269385">MPLKRKRPERPSGDAARLEPHPSEDADMAYHDEGFSRGGNSGGGGPGGRGRGYRGGYNNRRDSNPGYGRGSSGPPHGQYQSPQAQNQFRNQNQQRQQTRAPTVSVPPQASQPTQAKPPATPSVEAASAVVKQVAEVEQPSLPSPRPYTYDILNDDRLRTWAERGRADVIQHGVQSREDVDITELSNLYQEFIRAVVDGRLEAADAGNCVKVILGDQPSDADASCFLDTLSVMVDDDSQLCRPALRDFLIATAVSPALMREVLDAQLLQQLGLIRDTFARLGVRQATNLLYRQANYNLLREESEGYSKLITEIFITNAMPPPPPERTFERVKALIGTFDLDVGRVLDVTLDVAATVLIKQFKFFVKFLRLSSWWPNSRLDDASPFIGGLPTWATPGYPHWTTSEEDEARNAILRLARDEAFWVRAREVHLLAFFELGGRRIADDDVMQVQASDDDAGANSVQEWISQTQTLPAPGNRVAAQLLGFKLRFYNSPTRAKTDVLPANLLYLVALLIKIGFISLTDLWPHLYPEDDDMERIRKEEIQRQEKLEQETRGGQMNALLLAGALPQGDDDTPTAPAKKELPKKPLLAEQKKTAAAAAQESKKNELPEPLEQKVSLLIQLLTVGAIPESLFILGRFPWIPELYPEVRSRIHRIIHASLEKVYKSTRPKPAAVDLGFCCKNLPDVDQAGRPKGSLRVSPPPAKKTWRWPYPDASDTNENQSYRFYLDEWADNVPVCQTVDDVFTLCGTLVNISGVYIGKDEALLAKLARIGAQSLAEDKSEANLSRWQELMRRLLLPALSQTNANASVVSVLWQLARQFPIAVRYNMYAEWFEGQTSRLPAMKAAFARAASETRATMKRVSLTNLSEMAKRLAKTSYSSPGIVFKVAFEQLEVYSNLIEAFVECAKYFTDLSYDVLVWSLLNSLGKTRSRTQEKHALTTSKWLQALSRFSGKVFRRYPGLDSVPVLEYVNDQLVQGNATDLIILKEFVTSMGGIVDAADFTDYQVMSMAGGSWLRRHTLIRAQDKRLENVKSSRRLIQALVNSGLATRLLIDIAHFRQAAAYRVSEEEAHIKFLSSTIDDSQQTLIQYLDLLWSNLDPASFDAIVPSVPELMDSYGLSTDIAFLIGRASLAHRMYPWRPCKIKKDEASQKSGTDKDGDVKMAESTEADAAEPEAAQQVRGSSPLVDMPTDDDDPQQKSEDPSLKSTAMAALQPVMDSVQAQLGPGVWRKITPEIFAAFWSLQLGDLIFPEEIYVKERQTIMSDWHHVANDRTDMSRRAVDRKIEKRKELVDIQCLMLDELSQHGLRKVKWKFFLSRMFQTNSFPTPAAKTDAISDVLLEHCFLPRVLVAAADAEFTMRFIKALHDWNAPSFRLMSLYDRLFNANRLRVLIYTCTVREAEHLGRFLKLILADLSRWHKNVDDQDKSSNKPSVYDKEAKGSADQPRSGFALIFNDQGKPETFVEHAQFRDMLFRWHKNLNMALKSCLGGTEWMHIRNAITVLNSVLDHFPAVDFMAAQFMAQLQKIARREGAPAGPGSEEGGRVDLAVAAQGAMSELQKRKSKWVMVQAFRSNAAGGQKSDAEKPSTSTRPSPPTRPLPPTRPSSSTKPSPSTRPPTSTRPGLRPTAPDFRPPPRGPKPSGKSGSADEEDGEENQPQRSSETMLRQEEMTSHHSQPSTPRGSGALGNTSDARSHKLPDRPPGHNLPSRPDVPIPRHVAPERYAAPARTGPERRDGREPQAARDGRGEWENSGGRDNGREHREPERTVGRLTNEFPDRRPAADTSADGGLPPRPTQHERERERQYRDPRTGRTMPNRHGHSDSPSHMSGPSNAAGDMTEPGYNSSERPSSYAQNVSLDRSLRGPDTDRQSWTHRHAASDAMDVDGGNERSGTMEDRMDAPQMAPPLSTRTSWREDGQHERGHRAPSPRRSGRYGQQQDHGPMPGSFDDRQGRPYLQDQRGLGRDVRDRSPMATHNTNYRERGDFGDKTRDSSSGFHRSMGRGQEHEHRAPHQDQNYGRLNAGPSVPDVPSGPRGRGRGSGMMRGASYGGSGHSTPTAGVGGGRFGPPETPRVPSPDRLPPTGPAFRGGGRRGGYDPMTGPGTPSSGPGPDRMRSFGNGPGTEMQTATSAGTTTTTPVHPDRLAQMGSSLPQPPPTTTAMTSHSHGRYSNAGERLPPGAMRQAPPQIGVMGPPQSSETGVPTGPASTAANDRLRNGGGRRQLTSINSTLQMSQSMPDLNRGNMRAAQPRQYLGNSDAQVLTGGSPASTPSHERGDVNWHEGAGWGAANGGDGSGRRDRVDRVGRTSRRNSRERERERSPIRGRGETDMTDYRERSNAAKEHDNRRLGRETAPPRNPTGPAPNGGRELLGGREARHGRAGEDWTGGGGYNNRMSGPRGGLRDLRPAEDRMRDERGRKRRSEEGMGTLTSDRDKRPRRN</sequence>
<evidence type="ECO:0000256" key="2">
    <source>
        <dbReference type="ARBA" id="ARBA00007857"/>
    </source>
</evidence>
<feature type="region of interest" description="Disordered" evidence="5">
    <location>
        <begin position="1162"/>
        <end position="1205"/>
    </location>
</feature>
<feature type="compositionally biased region" description="Gly residues" evidence="5">
    <location>
        <begin position="36"/>
        <end position="55"/>
    </location>
</feature>
<feature type="domain" description="THO complex subunitTHOC2 C-terminal" evidence="6">
    <location>
        <begin position="1226"/>
        <end position="1554"/>
    </location>
</feature>
<feature type="domain" description="THO complex subunitTHOC2 N-terminal" evidence="7">
    <location>
        <begin position="871"/>
        <end position="946"/>
    </location>
</feature>
<feature type="compositionally biased region" description="Low complexity" evidence="5">
    <location>
        <begin position="2094"/>
        <end position="2105"/>
    </location>
</feature>
<comment type="subcellular location">
    <subcellularLocation>
        <location evidence="1">Nucleus</location>
    </subcellularLocation>
</comment>
<evidence type="ECO:0000256" key="5">
    <source>
        <dbReference type="SAM" id="MobiDB-lite"/>
    </source>
</evidence>
<dbReference type="Pfam" id="PF11262">
    <property type="entry name" value="Tho2"/>
    <property type="match status" value="1"/>
</dbReference>
<feature type="compositionally biased region" description="Basic and acidic residues" evidence="5">
    <location>
        <begin position="1418"/>
        <end position="1437"/>
    </location>
</feature>
<dbReference type="InterPro" id="IPR021418">
    <property type="entry name" value="THO_THOC2_C"/>
</dbReference>
<feature type="compositionally biased region" description="Basic and acidic residues" evidence="5">
    <location>
        <begin position="1688"/>
        <end position="1698"/>
    </location>
</feature>
<feature type="compositionally biased region" description="Basic and acidic residues" evidence="5">
    <location>
        <begin position="1956"/>
        <end position="1965"/>
    </location>
</feature>
<feature type="compositionally biased region" description="Polar residues" evidence="5">
    <location>
        <begin position="1651"/>
        <end position="1660"/>
    </location>
</feature>
<dbReference type="GO" id="GO:0003729">
    <property type="term" value="F:mRNA binding"/>
    <property type="evidence" value="ECO:0007669"/>
    <property type="project" value="TreeGrafter"/>
</dbReference>
<evidence type="ECO:0000259" key="8">
    <source>
        <dbReference type="Pfam" id="PF16134"/>
    </source>
</evidence>
<evidence type="ECO:0000256" key="1">
    <source>
        <dbReference type="ARBA" id="ARBA00004123"/>
    </source>
</evidence>
<organism evidence="9 10">
    <name type="scientific">Ophiocordyceps camponoti-rufipedis</name>
    <dbReference type="NCBI Taxonomy" id="2004952"/>
    <lineage>
        <taxon>Eukaryota</taxon>
        <taxon>Fungi</taxon>
        <taxon>Dikarya</taxon>
        <taxon>Ascomycota</taxon>
        <taxon>Pezizomycotina</taxon>
        <taxon>Sordariomycetes</taxon>
        <taxon>Hypocreomycetidae</taxon>
        <taxon>Hypocreales</taxon>
        <taxon>Ophiocordycipitaceae</taxon>
        <taxon>Ophiocordyceps</taxon>
    </lineage>
</organism>
<feature type="compositionally biased region" description="Basic and acidic residues" evidence="5">
    <location>
        <begin position="2393"/>
        <end position="2416"/>
    </location>
</feature>
<name>A0A2C5YRR1_9HYPO</name>
<feature type="compositionally biased region" description="Basic and acidic residues" evidence="5">
    <location>
        <begin position="1726"/>
        <end position="1745"/>
    </location>
</feature>
<dbReference type="EMBL" id="NJES01000509">
    <property type="protein sequence ID" value="PHH71457.1"/>
    <property type="molecule type" value="Genomic_DNA"/>
</dbReference>
<feature type="compositionally biased region" description="Basic and acidic residues" evidence="5">
    <location>
        <begin position="1855"/>
        <end position="1866"/>
    </location>
</feature>
<dbReference type="STRING" id="2004952.A0A2C5YRR1"/>
<gene>
    <name evidence="9" type="ORF">CDD80_5254</name>
</gene>
<feature type="compositionally biased region" description="Polar residues" evidence="5">
    <location>
        <begin position="105"/>
        <end position="114"/>
    </location>
</feature>
<comment type="similarity">
    <text evidence="2">Belongs to the THOC2 family.</text>
</comment>
<feature type="compositionally biased region" description="Low complexity" evidence="5">
    <location>
        <begin position="83"/>
        <end position="99"/>
    </location>
</feature>
<feature type="compositionally biased region" description="Low complexity" evidence="5">
    <location>
        <begin position="584"/>
        <end position="599"/>
    </location>
</feature>
<evidence type="ECO:0000259" key="7">
    <source>
        <dbReference type="Pfam" id="PF11732"/>
    </source>
</evidence>
<feature type="compositionally biased region" description="Gly residues" evidence="5">
    <location>
        <begin position="2277"/>
        <end position="2287"/>
    </location>
</feature>
<dbReference type="GO" id="GO:0006397">
    <property type="term" value="P:mRNA processing"/>
    <property type="evidence" value="ECO:0007669"/>
    <property type="project" value="InterPro"/>
</dbReference>
<evidence type="ECO:0000313" key="9">
    <source>
        <dbReference type="EMBL" id="PHH71457.1"/>
    </source>
</evidence>
<dbReference type="OrthoDB" id="29024at2759"/>
<protein>
    <recommendedName>
        <fullName evidence="3">THO complex subunit 2</fullName>
    </recommendedName>
</protein>
<keyword evidence="10" id="KW-1185">Reference proteome</keyword>
<feature type="region of interest" description="Disordered" evidence="5">
    <location>
        <begin position="1418"/>
        <end position="1441"/>
    </location>
</feature>
<dbReference type="PANTHER" id="PTHR21597:SF0">
    <property type="entry name" value="THO COMPLEX SUBUNIT 2"/>
    <property type="match status" value="1"/>
</dbReference>
<feature type="compositionally biased region" description="Basic and acidic residues" evidence="5">
    <location>
        <begin position="1973"/>
        <end position="1986"/>
    </location>
</feature>
<feature type="compositionally biased region" description="Polar residues" evidence="5">
    <location>
        <begin position="1669"/>
        <end position="1687"/>
    </location>
</feature>
<keyword evidence="4" id="KW-0539">Nucleus</keyword>
<feature type="compositionally biased region" description="Polar residues" evidence="5">
    <location>
        <begin position="2188"/>
        <end position="2204"/>
    </location>
</feature>
<dbReference type="Pfam" id="PF11732">
    <property type="entry name" value="Thoc2"/>
    <property type="match status" value="1"/>
</dbReference>
<dbReference type="PANTHER" id="PTHR21597">
    <property type="entry name" value="THO2 PROTEIN"/>
    <property type="match status" value="1"/>
</dbReference>
<feature type="region of interest" description="Disordered" evidence="5">
    <location>
        <begin position="1"/>
        <end position="126"/>
    </location>
</feature>
<reference evidence="9 10" key="1">
    <citation type="submission" date="2017-06" db="EMBL/GenBank/DDBJ databases">
        <title>Ant-infecting Ophiocordyceps genomes reveal a high diversity of potential behavioral manipulation genes and a possible major role for enterotoxins.</title>
        <authorList>
            <person name="De Bekker C."/>
            <person name="Evans H.C."/>
            <person name="Brachmann A."/>
            <person name="Hughes D.P."/>
        </authorList>
    </citation>
    <scope>NUCLEOTIDE SEQUENCE [LARGE SCALE GENOMIC DNA]</scope>
    <source>
        <strain evidence="9 10">Map16</strain>
    </source>
</reference>